<dbReference type="Proteomes" id="UP000515563">
    <property type="component" value="Chromosome"/>
</dbReference>
<evidence type="ECO:0000256" key="1">
    <source>
        <dbReference type="ARBA" id="ARBA00001974"/>
    </source>
</evidence>
<dbReference type="Pfam" id="PF01565">
    <property type="entry name" value="FAD_binding_4"/>
    <property type="match status" value="1"/>
</dbReference>
<proteinExistence type="inferred from homology"/>
<keyword evidence="3" id="KW-0285">Flavoprotein</keyword>
<dbReference type="EMBL" id="CP043661">
    <property type="protein sequence ID" value="QNE19784.1"/>
    <property type="molecule type" value="Genomic_DNA"/>
</dbReference>
<dbReference type="InterPro" id="IPR050416">
    <property type="entry name" value="FAD-linked_Oxidoreductase"/>
</dbReference>
<dbReference type="SUPFAM" id="SSF56176">
    <property type="entry name" value="FAD-binding/transporter-associated domain-like"/>
    <property type="match status" value="1"/>
</dbReference>
<dbReference type="PANTHER" id="PTHR42973:SF39">
    <property type="entry name" value="FAD-BINDING PCMH-TYPE DOMAIN-CONTAINING PROTEIN"/>
    <property type="match status" value="1"/>
</dbReference>
<accession>A0A7G6X0L9</accession>
<dbReference type="Gene3D" id="3.30.43.10">
    <property type="entry name" value="Uridine Diphospho-n-acetylenolpyruvylglucosamine Reductase, domain 2"/>
    <property type="match status" value="1"/>
</dbReference>
<evidence type="ECO:0000256" key="2">
    <source>
        <dbReference type="ARBA" id="ARBA00005466"/>
    </source>
</evidence>
<dbReference type="InterPro" id="IPR006094">
    <property type="entry name" value="Oxid_FAD_bind_N"/>
</dbReference>
<dbReference type="AlphaFoldDB" id="A0A7G6X0L9"/>
<keyword evidence="4" id="KW-0274">FAD</keyword>
<dbReference type="InterPro" id="IPR006093">
    <property type="entry name" value="Oxy_OxRdtase_FAD_BS"/>
</dbReference>
<evidence type="ECO:0000313" key="8">
    <source>
        <dbReference type="Proteomes" id="UP000515563"/>
    </source>
</evidence>
<keyword evidence="5" id="KW-0560">Oxidoreductase</keyword>
<evidence type="ECO:0000259" key="6">
    <source>
        <dbReference type="PROSITE" id="PS51387"/>
    </source>
</evidence>
<dbReference type="GO" id="GO:0071949">
    <property type="term" value="F:FAD binding"/>
    <property type="evidence" value="ECO:0007669"/>
    <property type="project" value="InterPro"/>
</dbReference>
<evidence type="ECO:0000256" key="3">
    <source>
        <dbReference type="ARBA" id="ARBA00022630"/>
    </source>
</evidence>
<keyword evidence="8" id="KW-1185">Reference proteome</keyword>
<dbReference type="Gene3D" id="3.30.465.10">
    <property type="match status" value="1"/>
</dbReference>
<organism evidence="7 8">
    <name type="scientific">Kribbella qitaiheensis</name>
    <dbReference type="NCBI Taxonomy" id="1544730"/>
    <lineage>
        <taxon>Bacteria</taxon>
        <taxon>Bacillati</taxon>
        <taxon>Actinomycetota</taxon>
        <taxon>Actinomycetes</taxon>
        <taxon>Propionibacteriales</taxon>
        <taxon>Kribbellaceae</taxon>
        <taxon>Kribbella</taxon>
    </lineage>
</organism>
<dbReference type="PANTHER" id="PTHR42973">
    <property type="entry name" value="BINDING OXIDOREDUCTASE, PUTATIVE (AFU_ORTHOLOGUE AFUA_1G17690)-RELATED"/>
    <property type="match status" value="1"/>
</dbReference>
<evidence type="ECO:0000256" key="5">
    <source>
        <dbReference type="ARBA" id="ARBA00023002"/>
    </source>
</evidence>
<feature type="domain" description="FAD-binding PCMH-type" evidence="6">
    <location>
        <begin position="30"/>
        <end position="197"/>
    </location>
</feature>
<name>A0A7G6X0L9_9ACTN</name>
<dbReference type="InterPro" id="IPR036318">
    <property type="entry name" value="FAD-bd_PCMH-like_sf"/>
</dbReference>
<dbReference type="InterPro" id="IPR016166">
    <property type="entry name" value="FAD-bd_PCMH"/>
</dbReference>
<dbReference type="PROSITE" id="PS00862">
    <property type="entry name" value="OX2_COVAL_FAD"/>
    <property type="match status" value="1"/>
</dbReference>
<dbReference type="PROSITE" id="PS51387">
    <property type="entry name" value="FAD_PCMH"/>
    <property type="match status" value="1"/>
</dbReference>
<dbReference type="KEGG" id="kqi:F1D05_20020"/>
<reference evidence="8" key="1">
    <citation type="submission" date="2019-09" db="EMBL/GenBank/DDBJ databases">
        <title>Antimicrobial potential of Antarctic Bacteria.</title>
        <authorList>
            <person name="Benaud N."/>
            <person name="Edwards R.J."/>
            <person name="Ferrari B.C."/>
        </authorList>
    </citation>
    <scope>NUCLEOTIDE SEQUENCE [LARGE SCALE GENOMIC DNA]</scope>
    <source>
        <strain evidence="8">SPB151</strain>
    </source>
</reference>
<protein>
    <submittedName>
        <fullName evidence="7">FAD-binding oxidoreductase</fullName>
    </submittedName>
</protein>
<evidence type="ECO:0000256" key="4">
    <source>
        <dbReference type="ARBA" id="ARBA00022827"/>
    </source>
</evidence>
<sequence>MTTELSTIDGPLWTKDTDGYDEARLGFQRLDPHQPAYVVGVTCAQDVQLAVRFAHENGLKLAVKATGHGHLNPLDGGILITTDRLSNVTIDPDAKTAWIEAGATWKQVIDAAAPHGLAPLSGSFPNLGAIPYILGGGLGLMARQYGYTADHVRRIEVVTPDGVLRNAEDDPNLFWALRGGIGNFGIVTRLEIDLFPVKTLYGGSLYYDLKANPGALETWREWTLTVPDSVTSAVAVLVFPDIPQVPAPLRGKHVAQFQLSILDGGEDLVRPLRQIGEPLVDTVGELPYTESAKIFAEPDRADAFSSRNVLLSALDPKALATVPKLTGRKARCIIGIRHLGGALAKAPEVPNAMGHRDAQYSVTVLSIGEKDESALQRAILDPFADQVIGRLLNFSSAALDEADLRAAFDEGDYERLWELRARYDSDELLQPNHPF</sequence>
<gene>
    <name evidence="7" type="ORF">F1D05_20020</name>
</gene>
<dbReference type="InterPro" id="IPR016167">
    <property type="entry name" value="FAD-bd_PCMH_sub1"/>
</dbReference>
<dbReference type="Gene3D" id="3.40.462.20">
    <property type="match status" value="1"/>
</dbReference>
<dbReference type="GO" id="GO:0016491">
    <property type="term" value="F:oxidoreductase activity"/>
    <property type="evidence" value="ECO:0007669"/>
    <property type="project" value="UniProtKB-KW"/>
</dbReference>
<comment type="cofactor">
    <cofactor evidence="1">
        <name>FAD</name>
        <dbReference type="ChEBI" id="CHEBI:57692"/>
    </cofactor>
</comment>
<comment type="similarity">
    <text evidence="2">Belongs to the oxygen-dependent FAD-linked oxidoreductase family.</text>
</comment>
<reference evidence="7 8" key="2">
    <citation type="journal article" date="2020" name="Microbiol. Resour. Announc.">
        <title>Antarctic desert soil bacteria exhibit high novel natural product potential, evaluated through long-read genome sequencing and comparative genomics.</title>
        <authorList>
            <person name="Benaud N."/>
            <person name="Edwards R.J."/>
            <person name="Amos T.G."/>
            <person name="D'Agostino P.M."/>
            <person name="Gutierrez-Chavez C."/>
            <person name="Montgomery K."/>
            <person name="Nicetic I."/>
            <person name="Ferrari B.C."/>
        </authorList>
    </citation>
    <scope>NUCLEOTIDE SEQUENCE [LARGE SCALE GENOMIC DNA]</scope>
    <source>
        <strain evidence="7 8">SPB151</strain>
    </source>
</reference>
<dbReference type="RefSeq" id="WP_185441725.1">
    <property type="nucleotide sequence ID" value="NZ_CP043661.1"/>
</dbReference>
<evidence type="ECO:0000313" key="7">
    <source>
        <dbReference type="EMBL" id="QNE19784.1"/>
    </source>
</evidence>
<dbReference type="InterPro" id="IPR016169">
    <property type="entry name" value="FAD-bd_PCMH_sub2"/>
</dbReference>